<keyword evidence="3" id="KW-1185">Reference proteome</keyword>
<proteinExistence type="predicted"/>
<dbReference type="RefSeq" id="WP_146431827.1">
    <property type="nucleotide sequence ID" value="NZ_SJPF01000003.1"/>
</dbReference>
<evidence type="ECO:0000313" key="3">
    <source>
        <dbReference type="Proteomes" id="UP000318878"/>
    </source>
</evidence>
<comment type="caution">
    <text evidence="2">The sequence shown here is derived from an EMBL/GenBank/DDBJ whole genome shotgun (WGS) entry which is preliminary data.</text>
</comment>
<accession>A0A5C5V3P1</accession>
<sequence precursor="true">MKKITFTILMLMLLPMLSGCAACDWLLGGIADNYYGAANRTERWQNSTGHEFQQSDFQY</sequence>
<keyword evidence="1" id="KW-0732">Signal</keyword>
<dbReference type="AlphaFoldDB" id="A0A5C5V3P1"/>
<dbReference type="PROSITE" id="PS51257">
    <property type="entry name" value="PROKAR_LIPOPROTEIN"/>
    <property type="match status" value="1"/>
</dbReference>
<name>A0A5C5V3P1_9BACT</name>
<evidence type="ECO:0000313" key="2">
    <source>
        <dbReference type="EMBL" id="TWT32640.1"/>
    </source>
</evidence>
<evidence type="ECO:0008006" key="4">
    <source>
        <dbReference type="Google" id="ProtNLM"/>
    </source>
</evidence>
<protein>
    <recommendedName>
        <fullName evidence="4">Lipoprotein</fullName>
    </recommendedName>
</protein>
<feature type="chain" id="PRO_5023026769" description="Lipoprotein" evidence="1">
    <location>
        <begin position="22"/>
        <end position="59"/>
    </location>
</feature>
<reference evidence="2 3" key="1">
    <citation type="submission" date="2019-02" db="EMBL/GenBank/DDBJ databases">
        <title>Deep-cultivation of Planctomycetes and their phenomic and genomic characterization uncovers novel biology.</title>
        <authorList>
            <person name="Wiegand S."/>
            <person name="Jogler M."/>
            <person name="Boedeker C."/>
            <person name="Pinto D."/>
            <person name="Vollmers J."/>
            <person name="Rivas-Marin E."/>
            <person name="Kohn T."/>
            <person name="Peeters S.H."/>
            <person name="Heuer A."/>
            <person name="Rast P."/>
            <person name="Oberbeckmann S."/>
            <person name="Bunk B."/>
            <person name="Jeske O."/>
            <person name="Meyerdierks A."/>
            <person name="Storesund J.E."/>
            <person name="Kallscheuer N."/>
            <person name="Luecker S."/>
            <person name="Lage O.M."/>
            <person name="Pohl T."/>
            <person name="Merkel B.J."/>
            <person name="Hornburger P."/>
            <person name="Mueller R.-W."/>
            <person name="Bruemmer F."/>
            <person name="Labrenz M."/>
            <person name="Spormann A.M."/>
            <person name="Op Den Camp H."/>
            <person name="Overmann J."/>
            <person name="Amann R."/>
            <person name="Jetten M.S.M."/>
            <person name="Mascher T."/>
            <person name="Medema M.H."/>
            <person name="Devos D.P."/>
            <person name="Kaster A.-K."/>
            <person name="Ovreas L."/>
            <person name="Rohde M."/>
            <person name="Galperin M.Y."/>
            <person name="Jogler C."/>
        </authorList>
    </citation>
    <scope>NUCLEOTIDE SEQUENCE [LARGE SCALE GENOMIC DNA]</scope>
    <source>
        <strain evidence="2 3">Enr8</strain>
    </source>
</reference>
<organism evidence="2 3">
    <name type="scientific">Blastopirellula retiformator</name>
    <dbReference type="NCBI Taxonomy" id="2527970"/>
    <lineage>
        <taxon>Bacteria</taxon>
        <taxon>Pseudomonadati</taxon>
        <taxon>Planctomycetota</taxon>
        <taxon>Planctomycetia</taxon>
        <taxon>Pirellulales</taxon>
        <taxon>Pirellulaceae</taxon>
        <taxon>Blastopirellula</taxon>
    </lineage>
</organism>
<dbReference type="Proteomes" id="UP000318878">
    <property type="component" value="Unassembled WGS sequence"/>
</dbReference>
<feature type="signal peptide" evidence="1">
    <location>
        <begin position="1"/>
        <end position="21"/>
    </location>
</feature>
<gene>
    <name evidence="2" type="ORF">Enr8_24450</name>
</gene>
<dbReference type="EMBL" id="SJPF01000003">
    <property type="protein sequence ID" value="TWT32640.1"/>
    <property type="molecule type" value="Genomic_DNA"/>
</dbReference>
<evidence type="ECO:0000256" key="1">
    <source>
        <dbReference type="SAM" id="SignalP"/>
    </source>
</evidence>